<keyword evidence="1" id="KW-1133">Transmembrane helix</keyword>
<evidence type="ECO:0000313" key="2">
    <source>
        <dbReference type="EMBL" id="QPK42071.1"/>
    </source>
</evidence>
<keyword evidence="1" id="KW-0812">Transmembrane</keyword>
<name>A0A7U3QC68_9ORTH</name>
<keyword evidence="1" id="KW-0472">Membrane</keyword>
<protein>
    <submittedName>
        <fullName evidence="2">NADH dehydrogenase subunit 6</fullName>
    </submittedName>
</protein>
<feature type="transmembrane region" description="Helical" evidence="1">
    <location>
        <begin position="49"/>
        <end position="70"/>
    </location>
</feature>
<geneLocation type="mitochondrion" evidence="2"/>
<feature type="transmembrane region" description="Helical" evidence="1">
    <location>
        <begin position="82"/>
        <end position="102"/>
    </location>
</feature>
<gene>
    <name evidence="2" type="primary">ND6</name>
</gene>
<dbReference type="EMBL" id="MT162544">
    <property type="protein sequence ID" value="QPK42071.1"/>
    <property type="molecule type" value="Genomic_DNA"/>
</dbReference>
<organism evidence="2">
    <name type="scientific">Zhengitettix curvispinus</name>
    <dbReference type="NCBI Taxonomy" id="2793214"/>
    <lineage>
        <taxon>Eukaryota</taxon>
        <taxon>Metazoa</taxon>
        <taxon>Ecdysozoa</taxon>
        <taxon>Arthropoda</taxon>
        <taxon>Hexapoda</taxon>
        <taxon>Insecta</taxon>
        <taxon>Pterygota</taxon>
        <taxon>Neoptera</taxon>
        <taxon>Polyneoptera</taxon>
        <taxon>Orthoptera</taxon>
        <taxon>Caelifera</taxon>
        <taxon>Acrididea</taxon>
        <taxon>Tetrigoidea</taxon>
        <taxon>Tetrigidae</taxon>
        <taxon>Scelimeninae</taxon>
        <taxon>Zhengitettix</taxon>
    </lineage>
</organism>
<proteinExistence type="predicted"/>
<keyword evidence="2" id="KW-0496">Mitochondrion</keyword>
<evidence type="ECO:0000256" key="1">
    <source>
        <dbReference type="SAM" id="Phobius"/>
    </source>
</evidence>
<accession>A0A7U3QC68</accession>
<feature type="transmembrane region" description="Helical" evidence="1">
    <location>
        <begin position="134"/>
        <end position="155"/>
    </location>
</feature>
<dbReference type="AlphaFoldDB" id="A0A7U3QC68"/>
<reference evidence="2" key="1">
    <citation type="submission" date="2020-03" db="EMBL/GenBank/DDBJ databases">
        <title>The mitochondrial genomes of eight Scelimeninae species (Orthoptera: Tetrigoidea): deep insights into structural characteristics and phylogenetic implications.</title>
        <authorList>
            <person name="Li R."/>
            <person name="Li X.-D."/>
        </authorList>
    </citation>
    <scope>NUCLEOTIDE SEQUENCE</scope>
</reference>
<sequence length="166" mass="20055">MKMIMMIASLLTFYFMKSKPPNKPYLLLLLYKPLMTSFMMNIYMTNTWFSYLLMIIFIGGMMVLFIYITSIVPNENDKKNKMLIMISLTMLIMLTMINIKYYNYFKTPETVNMNYYIMNQEYMMLNKIFNKHVYMLYITMMIYLFIALMAVNMIFNVEKGPLRKKN</sequence>